<comment type="subcellular location">
    <subcellularLocation>
        <location evidence="1">Host cytoplasm</location>
    </subcellularLocation>
    <subcellularLocation>
        <location evidence="2">Virion</location>
    </subcellularLocation>
</comment>
<dbReference type="Pfam" id="PF05332">
    <property type="entry name" value="Vesi_VP2"/>
    <property type="match status" value="1"/>
</dbReference>
<keyword evidence="8" id="KW-1035">Host cytoplasm</keyword>
<dbReference type="EMBL" id="KM111557">
    <property type="protein sequence ID" value="AIS22461.1"/>
    <property type="molecule type" value="Genomic_RNA"/>
</dbReference>
<keyword evidence="5" id="KW-0167">Capsid protein</keyword>
<evidence type="ECO:0000256" key="9">
    <source>
        <dbReference type="ARBA" id="ARBA00046962"/>
    </source>
</evidence>
<comment type="subunit">
    <text evidence="9">Homooligomer. The portal-like structure consists in 12 copies of VP2. Interacts with capsid protein VP1.</text>
</comment>
<dbReference type="GO" id="GO:0098021">
    <property type="term" value="C:viral capsid, decoration"/>
    <property type="evidence" value="ECO:0007669"/>
    <property type="project" value="UniProtKB-KW"/>
</dbReference>
<dbReference type="InterPro" id="IPR007996">
    <property type="entry name" value="Vesivirus_VP2"/>
</dbReference>
<evidence type="ECO:0000256" key="3">
    <source>
        <dbReference type="ARBA" id="ARBA00007498"/>
    </source>
</evidence>
<comment type="similarity">
    <text evidence="3">Belongs to the vesivirus VP2 protein family.</text>
</comment>
<evidence type="ECO:0000256" key="4">
    <source>
        <dbReference type="ARBA" id="ARBA00022269"/>
    </source>
</evidence>
<proteinExistence type="inferred from homology"/>
<keyword evidence="6" id="KW-0946">Virion</keyword>
<evidence type="ECO:0000256" key="7">
    <source>
        <dbReference type="ARBA" id="ARBA00023093"/>
    </source>
</evidence>
<organism evidence="10 11">
    <name type="scientific">Feline calicivirus</name>
    <name type="common">FCV</name>
    <dbReference type="NCBI Taxonomy" id="11978"/>
    <lineage>
        <taxon>Viruses</taxon>
        <taxon>Riboviria</taxon>
        <taxon>Orthornavirae</taxon>
        <taxon>Pisuviricota</taxon>
        <taxon>Pisoniviricetes</taxon>
        <taxon>Picornavirales</taxon>
        <taxon>Caliciviridae</taxon>
        <taxon>Vesivirus</taxon>
        <taxon>Vesivirus felis</taxon>
    </lineage>
</organism>
<evidence type="ECO:0000256" key="8">
    <source>
        <dbReference type="ARBA" id="ARBA00023200"/>
    </source>
</evidence>
<gene>
    <name evidence="10" type="primary">ORF3</name>
</gene>
<dbReference type="GO" id="GO:0030430">
    <property type="term" value="C:host cell cytoplasm"/>
    <property type="evidence" value="ECO:0007669"/>
    <property type="project" value="UniProtKB-SubCell"/>
</dbReference>
<evidence type="ECO:0000256" key="1">
    <source>
        <dbReference type="ARBA" id="ARBA00004192"/>
    </source>
</evidence>
<evidence type="ECO:0000256" key="5">
    <source>
        <dbReference type="ARBA" id="ARBA00022561"/>
    </source>
</evidence>
<sequence>MNSILGLINTVTDTVSKAQRIELDKAALDQNRELALQRMKLDQQALDNQVNQFNKILEQRVHGPIQSVRLARAAGFRVDPYSYTNQNFYEDQLNIIRNSYRNLFKM</sequence>
<evidence type="ECO:0000256" key="2">
    <source>
        <dbReference type="ARBA" id="ARBA00004328"/>
    </source>
</evidence>
<name>A0A096ZN70_FCV</name>
<protein>
    <recommendedName>
        <fullName evidence="4">Minor capsid protein VP2</fullName>
    </recommendedName>
</protein>
<accession>A0A096ZN70</accession>
<evidence type="ECO:0000313" key="10">
    <source>
        <dbReference type="EMBL" id="AIS22461.1"/>
    </source>
</evidence>
<evidence type="ECO:0000313" key="11">
    <source>
        <dbReference type="Proteomes" id="UP000167174"/>
    </source>
</evidence>
<dbReference type="Proteomes" id="UP000167174">
    <property type="component" value="Genome"/>
</dbReference>
<reference evidence="10 11" key="1">
    <citation type="submission" date="2014-07" db="EMBL/GenBank/DDBJ databases">
        <authorList>
            <person name="Huang Q.-Q."/>
            <person name="Liu J.-S."/>
            <person name="Kong D.-S."/>
            <person name="Qu L.-D."/>
        </authorList>
    </citation>
    <scope>NUCLEOTIDE SEQUENCE [LARGE SCALE GENOMIC DNA]</scope>
    <source>
        <strain evidence="10">FB-NJ-13</strain>
    </source>
</reference>
<keyword evidence="7" id="KW-1232">Capsid decoration protein</keyword>
<evidence type="ECO:0000256" key="6">
    <source>
        <dbReference type="ARBA" id="ARBA00022844"/>
    </source>
</evidence>